<name>A0A2P5BTD2_TREOI</name>
<reference evidence="2" key="1">
    <citation type="submission" date="2016-06" db="EMBL/GenBank/DDBJ databases">
        <title>Parallel loss of symbiosis genes in relatives of nitrogen-fixing non-legume Parasponia.</title>
        <authorList>
            <person name="Van Velzen R."/>
            <person name="Holmer R."/>
            <person name="Bu F."/>
            <person name="Rutten L."/>
            <person name="Van Zeijl A."/>
            <person name="Liu W."/>
            <person name="Santuari L."/>
            <person name="Cao Q."/>
            <person name="Sharma T."/>
            <person name="Shen D."/>
            <person name="Roswanjaya Y."/>
            <person name="Wardhani T."/>
            <person name="Kalhor M.S."/>
            <person name="Jansen J."/>
            <person name="Van den Hoogen J."/>
            <person name="Gungor B."/>
            <person name="Hartog M."/>
            <person name="Hontelez J."/>
            <person name="Verver J."/>
            <person name="Yang W.-C."/>
            <person name="Schijlen E."/>
            <person name="Repin R."/>
            <person name="Schilthuizen M."/>
            <person name="Schranz E."/>
            <person name="Heidstra R."/>
            <person name="Miyata K."/>
            <person name="Fedorova E."/>
            <person name="Kohlen W."/>
            <person name="Bisseling T."/>
            <person name="Smit S."/>
            <person name="Geurts R."/>
        </authorList>
    </citation>
    <scope>NUCLEOTIDE SEQUENCE [LARGE SCALE GENOMIC DNA]</scope>
    <source>
        <strain evidence="2">cv. RG33-2</strain>
    </source>
</reference>
<proteinExistence type="predicted"/>
<gene>
    <name evidence="1" type="ORF">TorRG33x02_309870</name>
</gene>
<dbReference type="EMBL" id="JXTC01000465">
    <property type="protein sequence ID" value="PON52053.1"/>
    <property type="molecule type" value="Genomic_DNA"/>
</dbReference>
<dbReference type="InParanoid" id="A0A2P5BTD2"/>
<evidence type="ECO:0000313" key="1">
    <source>
        <dbReference type="EMBL" id="PON52053.1"/>
    </source>
</evidence>
<accession>A0A2P5BTD2</accession>
<sequence>MSECFLVECFVGERSAKTWPPLEGRQRLFDKSFFKPMIPRPSLFKPITQPSYSQKNLLVSDLRLPSG</sequence>
<dbReference type="AlphaFoldDB" id="A0A2P5BTD2"/>
<evidence type="ECO:0000313" key="2">
    <source>
        <dbReference type="Proteomes" id="UP000237000"/>
    </source>
</evidence>
<feature type="non-terminal residue" evidence="1">
    <location>
        <position position="67"/>
    </location>
</feature>
<dbReference type="Proteomes" id="UP000237000">
    <property type="component" value="Unassembled WGS sequence"/>
</dbReference>
<keyword evidence="2" id="KW-1185">Reference proteome</keyword>
<protein>
    <submittedName>
        <fullName evidence="1">Uncharacterized protein</fullName>
    </submittedName>
</protein>
<dbReference type="OrthoDB" id="10360287at2759"/>
<comment type="caution">
    <text evidence="1">The sequence shown here is derived from an EMBL/GenBank/DDBJ whole genome shotgun (WGS) entry which is preliminary data.</text>
</comment>
<organism evidence="1 2">
    <name type="scientific">Trema orientale</name>
    <name type="common">Charcoal tree</name>
    <name type="synonym">Celtis orientalis</name>
    <dbReference type="NCBI Taxonomy" id="63057"/>
    <lineage>
        <taxon>Eukaryota</taxon>
        <taxon>Viridiplantae</taxon>
        <taxon>Streptophyta</taxon>
        <taxon>Embryophyta</taxon>
        <taxon>Tracheophyta</taxon>
        <taxon>Spermatophyta</taxon>
        <taxon>Magnoliopsida</taxon>
        <taxon>eudicotyledons</taxon>
        <taxon>Gunneridae</taxon>
        <taxon>Pentapetalae</taxon>
        <taxon>rosids</taxon>
        <taxon>fabids</taxon>
        <taxon>Rosales</taxon>
        <taxon>Cannabaceae</taxon>
        <taxon>Trema</taxon>
    </lineage>
</organism>